<dbReference type="InterPro" id="IPR000114">
    <property type="entry name" value="Ribosomal_uL16_bact-type"/>
</dbReference>
<dbReference type="CDD" id="cd01433">
    <property type="entry name" value="Ribosomal_L16_L10e"/>
    <property type="match status" value="1"/>
</dbReference>
<keyword evidence="7" id="KW-0694">RNA-binding</keyword>
<comment type="function">
    <text evidence="7">Binds 23S rRNA and is also seen to make contacts with the A and possibly P site tRNAs.</text>
</comment>
<dbReference type="PANTHER" id="PTHR12220">
    <property type="entry name" value="50S/60S RIBOSOMAL PROTEIN L16"/>
    <property type="match status" value="1"/>
</dbReference>
<comment type="subunit">
    <text evidence="7">Part of the 50S ribosomal subunit.</text>
</comment>
<evidence type="ECO:0000256" key="4">
    <source>
        <dbReference type="ARBA" id="ARBA00022980"/>
    </source>
</evidence>
<dbReference type="InterPro" id="IPR036920">
    <property type="entry name" value="Ribosomal_uL16_sf"/>
</dbReference>
<protein>
    <recommendedName>
        <fullName evidence="7">50S ribosomal protein L16</fullName>
    </recommendedName>
</protein>
<dbReference type="EMBL" id="CP071412">
    <property type="protein sequence ID" value="QSW38035.1"/>
    <property type="molecule type" value="Genomic_DNA"/>
</dbReference>
<dbReference type="NCBIfam" id="TIGR01164">
    <property type="entry name" value="rplP_bact"/>
    <property type="match status" value="1"/>
</dbReference>
<keyword evidence="5 6" id="KW-0687">Ribonucleoprotein</keyword>
<proteinExistence type="inferred from homology"/>
<reference evidence="8" key="1">
    <citation type="submission" date="2021-02" db="EMBL/GenBank/DDBJ databases">
        <authorList>
            <person name="Franco D."/>
        </authorList>
    </citation>
    <scope>NUCLEOTIDE SEQUENCE</scope>
    <source>
        <strain evidence="8">RANSCY</strain>
    </source>
</reference>
<evidence type="ECO:0000313" key="8">
    <source>
        <dbReference type="EMBL" id="QSW38035.1"/>
    </source>
</evidence>
<evidence type="ECO:0000256" key="7">
    <source>
        <dbReference type="RuleBase" id="RU004414"/>
    </source>
</evidence>
<dbReference type="InterPro" id="IPR016180">
    <property type="entry name" value="Ribosomal_uL16_dom"/>
</dbReference>
<name>A0A974X7J6_9PROT</name>
<dbReference type="GO" id="GO:0000049">
    <property type="term" value="F:tRNA binding"/>
    <property type="evidence" value="ECO:0007669"/>
    <property type="project" value="UniProtKB-KW"/>
</dbReference>
<evidence type="ECO:0000256" key="6">
    <source>
        <dbReference type="RuleBase" id="RU004413"/>
    </source>
</evidence>
<dbReference type="InterPro" id="IPR047873">
    <property type="entry name" value="Ribosomal_uL16"/>
</dbReference>
<evidence type="ECO:0000256" key="3">
    <source>
        <dbReference type="ARBA" id="ARBA00022730"/>
    </source>
</evidence>
<keyword evidence="4 6" id="KW-0689">Ribosomal protein</keyword>
<dbReference type="PANTHER" id="PTHR12220:SF13">
    <property type="entry name" value="LARGE RIBOSOMAL SUBUNIT PROTEIN UL16M"/>
    <property type="match status" value="1"/>
</dbReference>
<dbReference type="Pfam" id="PF00252">
    <property type="entry name" value="Ribosomal_L16"/>
    <property type="match status" value="1"/>
</dbReference>
<dbReference type="GO" id="GO:0005840">
    <property type="term" value="C:ribosome"/>
    <property type="evidence" value="ECO:0007669"/>
    <property type="project" value="UniProtKB-KW"/>
</dbReference>
<dbReference type="GO" id="GO:0006412">
    <property type="term" value="P:translation"/>
    <property type="evidence" value="ECO:0007669"/>
    <property type="project" value="InterPro"/>
</dbReference>
<organism evidence="8 9">
    <name type="scientific">Candidatus Vidania fulgoroideorum</name>
    <dbReference type="NCBI Taxonomy" id="881286"/>
    <lineage>
        <taxon>Bacteria</taxon>
        <taxon>Pseudomonadati</taxon>
        <taxon>Pseudomonadota</taxon>
        <taxon>Betaproteobacteria</taxon>
        <taxon>Candidatus Vidania</taxon>
    </lineage>
</organism>
<evidence type="ECO:0000313" key="9">
    <source>
        <dbReference type="Proteomes" id="UP000663347"/>
    </source>
</evidence>
<gene>
    <name evidence="8" type="primary">rplP</name>
    <name evidence="8" type="ORF">JSR06_00695</name>
</gene>
<accession>A0A974X7J6</accession>
<dbReference type="GO" id="GO:0019843">
    <property type="term" value="F:rRNA binding"/>
    <property type="evidence" value="ECO:0007669"/>
    <property type="project" value="UniProtKB-KW"/>
</dbReference>
<evidence type="ECO:0000256" key="5">
    <source>
        <dbReference type="ARBA" id="ARBA00023274"/>
    </source>
</evidence>
<evidence type="ECO:0000256" key="2">
    <source>
        <dbReference type="ARBA" id="ARBA00022555"/>
    </source>
</evidence>
<reference evidence="8" key="2">
    <citation type="submission" date="2021-03" db="EMBL/GenBank/DDBJ databases">
        <title>Alternative transmission patterns in independently acquired nutritional co-symbionts of Dictyopharidae planthoppers.</title>
        <authorList>
            <person name="Michalik A."/>
            <person name="Lukasik P."/>
        </authorList>
    </citation>
    <scope>NUCLEOTIDE SEQUENCE</scope>
    <source>
        <strain evidence="8">RANSCY</strain>
    </source>
</reference>
<sequence>MLSNFKKFRKGRNRGNSCNSNKLSFCRYGLKSISSGRLNSKQLESGRKMLSKHIKKTGKVILRIKPFITITKKPIEVRMGSGKGDIHDRVFKVKPGNVIYEIDSENRKTAFMCLRKSGMKLPIRTKIIEFNYG</sequence>
<dbReference type="GO" id="GO:0003735">
    <property type="term" value="F:structural constituent of ribosome"/>
    <property type="evidence" value="ECO:0007669"/>
    <property type="project" value="InterPro"/>
</dbReference>
<dbReference type="SUPFAM" id="SSF54686">
    <property type="entry name" value="Ribosomal protein L16p/L10e"/>
    <property type="match status" value="1"/>
</dbReference>
<dbReference type="Gene3D" id="3.90.1170.10">
    <property type="entry name" value="Ribosomal protein L10e/L16"/>
    <property type="match status" value="1"/>
</dbReference>
<dbReference type="PROSITE" id="PS00701">
    <property type="entry name" value="RIBOSOMAL_L16_2"/>
    <property type="match status" value="1"/>
</dbReference>
<keyword evidence="3 7" id="KW-0699">rRNA-binding</keyword>
<evidence type="ECO:0000256" key="1">
    <source>
        <dbReference type="ARBA" id="ARBA00008931"/>
    </source>
</evidence>
<dbReference type="PRINTS" id="PR00060">
    <property type="entry name" value="RIBOSOMALL16"/>
</dbReference>
<comment type="similarity">
    <text evidence="1 6">Belongs to the universal ribosomal protein uL16 family.</text>
</comment>
<dbReference type="InterPro" id="IPR020798">
    <property type="entry name" value="Ribosomal_uL16_CS"/>
</dbReference>
<keyword evidence="2 7" id="KW-0820">tRNA-binding</keyword>
<dbReference type="AlphaFoldDB" id="A0A974X7J6"/>
<dbReference type="Proteomes" id="UP000663347">
    <property type="component" value="Chromosome"/>
</dbReference>
<dbReference type="GO" id="GO:1990904">
    <property type="term" value="C:ribonucleoprotein complex"/>
    <property type="evidence" value="ECO:0007669"/>
    <property type="project" value="UniProtKB-KW"/>
</dbReference>